<feature type="region of interest" description="Disordered" evidence="1">
    <location>
        <begin position="338"/>
        <end position="422"/>
    </location>
</feature>
<feature type="transmembrane region" description="Helical" evidence="2">
    <location>
        <begin position="15"/>
        <end position="39"/>
    </location>
</feature>
<dbReference type="AlphaFoldDB" id="A0A336LZC5"/>
<accession>A0A336LZC5</accession>
<evidence type="ECO:0000256" key="1">
    <source>
        <dbReference type="SAM" id="MobiDB-lite"/>
    </source>
</evidence>
<feature type="compositionally biased region" description="Basic and acidic residues" evidence="1">
    <location>
        <begin position="1002"/>
        <end position="1018"/>
    </location>
</feature>
<keyword evidence="2" id="KW-1133">Transmembrane helix</keyword>
<feature type="region of interest" description="Disordered" evidence="1">
    <location>
        <begin position="832"/>
        <end position="858"/>
    </location>
</feature>
<keyword evidence="2" id="KW-0472">Membrane</keyword>
<dbReference type="VEuPathDB" id="VectorBase:CSON011818"/>
<gene>
    <name evidence="3" type="primary">CSON011818</name>
</gene>
<organism evidence="3">
    <name type="scientific">Culicoides sonorensis</name>
    <name type="common">Biting midge</name>
    <dbReference type="NCBI Taxonomy" id="179676"/>
    <lineage>
        <taxon>Eukaryota</taxon>
        <taxon>Metazoa</taxon>
        <taxon>Ecdysozoa</taxon>
        <taxon>Arthropoda</taxon>
        <taxon>Hexapoda</taxon>
        <taxon>Insecta</taxon>
        <taxon>Pterygota</taxon>
        <taxon>Neoptera</taxon>
        <taxon>Endopterygota</taxon>
        <taxon>Diptera</taxon>
        <taxon>Nematocera</taxon>
        <taxon>Chironomoidea</taxon>
        <taxon>Ceratopogonidae</taxon>
        <taxon>Ceratopogoninae</taxon>
        <taxon>Culicoides</taxon>
        <taxon>Monoculicoides</taxon>
    </lineage>
</organism>
<evidence type="ECO:0000256" key="2">
    <source>
        <dbReference type="SAM" id="Phobius"/>
    </source>
</evidence>
<evidence type="ECO:0000313" key="3">
    <source>
        <dbReference type="EMBL" id="SSX19048.1"/>
    </source>
</evidence>
<feature type="compositionally biased region" description="Basic and acidic residues" evidence="1">
    <location>
        <begin position="342"/>
        <end position="356"/>
    </location>
</feature>
<protein>
    <submittedName>
        <fullName evidence="3">CSON011818 protein</fullName>
    </submittedName>
</protein>
<feature type="compositionally biased region" description="Basic and acidic residues" evidence="1">
    <location>
        <begin position="715"/>
        <end position="734"/>
    </location>
</feature>
<feature type="compositionally biased region" description="Acidic residues" evidence="1">
    <location>
        <begin position="774"/>
        <end position="787"/>
    </location>
</feature>
<sequence length="1107" mass="125834">MVQLNTLEQYDSTNAWFTVCSVGAVFSLVFSVMGIKWWFRKRIVFEHDNEIESIVRPGRSSQQNISVATTGIYRATKDIDNFEVIDRPKTLPPVKIRPGSGQFLPIRHSYDKNKANNDNERPIPEEIIPIPVERIQQPPSTPISPVRDDFSKPIVIDIDIPGERDYVLQTDNELSKPEIHQTLTLNESNIKVDEIEVIAPEPKARNKPKIVESPIKERQDKDLPVQENAVPIFETVKIKSKDDNLESNHIDVVTSEIIASSEKLNEFEAYIEQERKELEKIKVKSKSNEISVTSNFNDEKISTEVKEKENVEVDDTQNLNETVEIHEIETSPIIKTFTIDDEPPKSEKIVEEKKSPEPNPITDDPLDVSKIVSPKPRMRKGILKKKAPPIPIQSDEVKENLNPDQEPGIIRWTDTNPTKIDDIPTENVEVRNETTNKKGVKFDNNEPDIIPRPDSILGVKQLIELINEQEKYTNISEDDESPVEELKPIINEIKAASIQTEQPPIVVNDSIEEIVKVEENIIQKTEPLNENIIEIEEKSQVIIDANTDKEIDFDSYDKIVIKAPIKVIEDGDSVKIVLLDENQMERTVSESETDEIIDLRPESPNQEEPTVNEITLKEEESEKNSSQDLTETVISINEVSNEPEIDEKVKIESENSENMLELNLTSMKDTKNEPIQNGEESEAQKSLQIESQIEENTNPEPPTKKPVTTPRKFVKIIDTKPEKPDEINIEEKQVKSNPIETWEPQTIIHNDQVLVMTPPPNYPPPMLPNSYLSDDSDESVTSEEYDENNPPKPPKRYRIYVVNSDNGENKMKPILKNRPPLKKVAFDSASPDVFLRSPDSIDSADTPDREGLLSPLMPNMMINDLSPKIRSTPNEMLNDAEKSTENTLIQIEDETPNEVKSPNKLTKIPLDPILFEKTISSLNDSLLIPTEIQQEPVDEKILDIQSPLDEKIAMFKALAEKLHESPVKSPDTEFEKLLGTETIEHDKPSMNLDINVPQNSNSDEKSEISDEKTVKNEKIPPQPVPRPTSLFFNSLNDTNNEKPKVKSTRRQLSEPVLSPRDALMAEIKNFGQHKKLVKRETPIESEPQSNEVPKKKIIEVDIEEALI</sequence>
<feature type="region of interest" description="Disordered" evidence="1">
    <location>
        <begin position="983"/>
        <end position="1055"/>
    </location>
</feature>
<name>A0A336LZC5_CULSO</name>
<proteinExistence type="predicted"/>
<feature type="compositionally biased region" description="Pro residues" evidence="1">
    <location>
        <begin position="757"/>
        <end position="767"/>
    </location>
</feature>
<feature type="compositionally biased region" description="Polar residues" evidence="1">
    <location>
        <begin position="626"/>
        <end position="640"/>
    </location>
</feature>
<dbReference type="EMBL" id="UFQT01000052">
    <property type="protein sequence ID" value="SSX19048.1"/>
    <property type="molecule type" value="Genomic_DNA"/>
</dbReference>
<feature type="compositionally biased region" description="Basic and acidic residues" evidence="1">
    <location>
        <begin position="615"/>
        <end position="625"/>
    </location>
</feature>
<feature type="region of interest" description="Disordered" evidence="1">
    <location>
        <begin position="590"/>
        <end position="797"/>
    </location>
</feature>
<feature type="compositionally biased region" description="Basic residues" evidence="1">
    <location>
        <begin position="376"/>
        <end position="387"/>
    </location>
</feature>
<feature type="compositionally biased region" description="Polar residues" evidence="1">
    <location>
        <begin position="603"/>
        <end position="613"/>
    </location>
</feature>
<feature type="compositionally biased region" description="Low complexity" evidence="1">
    <location>
        <begin position="656"/>
        <end position="666"/>
    </location>
</feature>
<feature type="compositionally biased region" description="Polar residues" evidence="1">
    <location>
        <begin position="735"/>
        <end position="749"/>
    </location>
</feature>
<reference evidence="3" key="1">
    <citation type="submission" date="2018-07" db="EMBL/GenBank/DDBJ databases">
        <authorList>
            <person name="Quirk P.G."/>
            <person name="Krulwich T.A."/>
        </authorList>
    </citation>
    <scope>NUCLEOTIDE SEQUENCE</scope>
</reference>
<keyword evidence="2" id="KW-0812">Transmembrane</keyword>